<dbReference type="EMBL" id="JAUIRO010000002">
    <property type="protein sequence ID" value="KAK0728879.1"/>
    <property type="molecule type" value="Genomic_DNA"/>
</dbReference>
<organism evidence="1 2">
    <name type="scientific">Lasiosphaeria miniovina</name>
    <dbReference type="NCBI Taxonomy" id="1954250"/>
    <lineage>
        <taxon>Eukaryota</taxon>
        <taxon>Fungi</taxon>
        <taxon>Dikarya</taxon>
        <taxon>Ascomycota</taxon>
        <taxon>Pezizomycotina</taxon>
        <taxon>Sordariomycetes</taxon>
        <taxon>Sordariomycetidae</taxon>
        <taxon>Sordariales</taxon>
        <taxon>Lasiosphaeriaceae</taxon>
        <taxon>Lasiosphaeria</taxon>
    </lineage>
</organism>
<protein>
    <submittedName>
        <fullName evidence="1">Uncharacterized protein</fullName>
    </submittedName>
</protein>
<dbReference type="Proteomes" id="UP001172101">
    <property type="component" value="Unassembled WGS sequence"/>
</dbReference>
<dbReference type="AlphaFoldDB" id="A0AA40B728"/>
<proteinExistence type="predicted"/>
<evidence type="ECO:0000313" key="2">
    <source>
        <dbReference type="Proteomes" id="UP001172101"/>
    </source>
</evidence>
<accession>A0AA40B728</accession>
<dbReference type="GeneID" id="85322855"/>
<name>A0AA40B728_9PEZI</name>
<dbReference type="RefSeq" id="XP_060301734.1">
    <property type="nucleotide sequence ID" value="XM_060439585.1"/>
</dbReference>
<reference evidence="1" key="1">
    <citation type="submission" date="2023-06" db="EMBL/GenBank/DDBJ databases">
        <title>Genome-scale phylogeny and comparative genomics of the fungal order Sordariales.</title>
        <authorList>
            <consortium name="Lawrence Berkeley National Laboratory"/>
            <person name="Hensen N."/>
            <person name="Bonometti L."/>
            <person name="Westerberg I."/>
            <person name="Brannstrom I.O."/>
            <person name="Guillou S."/>
            <person name="Cros-Aarteil S."/>
            <person name="Calhoun S."/>
            <person name="Haridas S."/>
            <person name="Kuo A."/>
            <person name="Mondo S."/>
            <person name="Pangilinan J."/>
            <person name="Riley R."/>
            <person name="LaButti K."/>
            <person name="Andreopoulos B."/>
            <person name="Lipzen A."/>
            <person name="Chen C."/>
            <person name="Yanf M."/>
            <person name="Daum C."/>
            <person name="Ng V."/>
            <person name="Clum A."/>
            <person name="Steindorff A."/>
            <person name="Ohm R."/>
            <person name="Martin F."/>
            <person name="Silar P."/>
            <person name="Natvig D."/>
            <person name="Lalanne C."/>
            <person name="Gautier V."/>
            <person name="Ament-velasquez S.L."/>
            <person name="Kruys A."/>
            <person name="Hutchinson M.I."/>
            <person name="Powell A.J."/>
            <person name="Barry K."/>
            <person name="Miller A.N."/>
            <person name="Grigoriev I.V."/>
            <person name="Debuchy R."/>
            <person name="Gladieux P."/>
            <person name="Thoren M.H."/>
            <person name="Johannesson H."/>
        </authorList>
    </citation>
    <scope>NUCLEOTIDE SEQUENCE</scope>
    <source>
        <strain evidence="1">SMH2392-1A</strain>
    </source>
</reference>
<comment type="caution">
    <text evidence="1">The sequence shown here is derived from an EMBL/GenBank/DDBJ whole genome shotgun (WGS) entry which is preliminary data.</text>
</comment>
<gene>
    <name evidence="1" type="ORF">B0T26DRAFT_673345</name>
</gene>
<keyword evidence="2" id="KW-1185">Reference proteome</keyword>
<sequence length="111" mass="11742">MSFDTETEFRNKKKHFMSGLGLAGKNDNEYLEGEIEVSSNCTFAVELTTPLSGVPVESGGRAADEASIALALVSVTIGTAAVAQSVRDSRLSSIVAATRTPYLGDLLWKSS</sequence>
<evidence type="ECO:0000313" key="1">
    <source>
        <dbReference type="EMBL" id="KAK0728879.1"/>
    </source>
</evidence>